<feature type="transmembrane region" description="Helical" evidence="6">
    <location>
        <begin position="116"/>
        <end position="135"/>
    </location>
</feature>
<name>A0ABV8FN55_9ACTN</name>
<dbReference type="Proteomes" id="UP001595847">
    <property type="component" value="Unassembled WGS sequence"/>
</dbReference>
<feature type="transmembrane region" description="Helical" evidence="6">
    <location>
        <begin position="44"/>
        <end position="69"/>
    </location>
</feature>
<dbReference type="CDD" id="cd06174">
    <property type="entry name" value="MFS"/>
    <property type="match status" value="1"/>
</dbReference>
<evidence type="ECO:0000256" key="5">
    <source>
        <dbReference type="SAM" id="MobiDB-lite"/>
    </source>
</evidence>
<evidence type="ECO:0000313" key="9">
    <source>
        <dbReference type="Proteomes" id="UP001595847"/>
    </source>
</evidence>
<dbReference type="SUPFAM" id="SSF103473">
    <property type="entry name" value="MFS general substrate transporter"/>
    <property type="match status" value="1"/>
</dbReference>
<feature type="transmembrane region" description="Helical" evidence="6">
    <location>
        <begin position="81"/>
        <end position="104"/>
    </location>
</feature>
<feature type="transmembrane region" description="Helical" evidence="6">
    <location>
        <begin position="260"/>
        <end position="282"/>
    </location>
</feature>
<dbReference type="PROSITE" id="PS00872">
    <property type="entry name" value="NA_GALACTOSIDE_SYMP"/>
    <property type="match status" value="1"/>
</dbReference>
<dbReference type="InterPro" id="IPR011701">
    <property type="entry name" value="MFS"/>
</dbReference>
<comment type="caution">
    <text evidence="8">The sequence shown here is derived from an EMBL/GenBank/DDBJ whole genome shotgun (WGS) entry which is preliminary data.</text>
</comment>
<evidence type="ECO:0000256" key="1">
    <source>
        <dbReference type="ARBA" id="ARBA00004651"/>
    </source>
</evidence>
<feature type="transmembrane region" description="Helical" evidence="6">
    <location>
        <begin position="141"/>
        <end position="163"/>
    </location>
</feature>
<dbReference type="EMBL" id="JBHSBH010000008">
    <property type="protein sequence ID" value="MFC3996758.1"/>
    <property type="molecule type" value="Genomic_DNA"/>
</dbReference>
<feature type="transmembrane region" description="Helical" evidence="6">
    <location>
        <begin position="326"/>
        <end position="346"/>
    </location>
</feature>
<dbReference type="PANTHER" id="PTHR23528:SF1">
    <property type="entry name" value="MAJOR FACILITATOR SUPERFAMILY (MFS) PROFILE DOMAIN-CONTAINING PROTEIN"/>
    <property type="match status" value="1"/>
</dbReference>
<dbReference type="InterPro" id="IPR018043">
    <property type="entry name" value="Na/Gal_symport_CS"/>
</dbReference>
<feature type="transmembrane region" description="Helical" evidence="6">
    <location>
        <begin position="422"/>
        <end position="441"/>
    </location>
</feature>
<dbReference type="InterPro" id="IPR036259">
    <property type="entry name" value="MFS_trans_sf"/>
</dbReference>
<feature type="region of interest" description="Disordered" evidence="5">
    <location>
        <begin position="1"/>
        <end position="33"/>
    </location>
</feature>
<feature type="transmembrane region" description="Helical" evidence="6">
    <location>
        <begin position="294"/>
        <end position="314"/>
    </location>
</feature>
<feature type="domain" description="Major facilitator superfamily (MFS) profile" evidence="7">
    <location>
        <begin position="47"/>
        <end position="447"/>
    </location>
</feature>
<keyword evidence="2 6" id="KW-0812">Transmembrane</keyword>
<feature type="transmembrane region" description="Helical" evidence="6">
    <location>
        <begin position="386"/>
        <end position="410"/>
    </location>
</feature>
<evidence type="ECO:0000256" key="3">
    <source>
        <dbReference type="ARBA" id="ARBA00022989"/>
    </source>
</evidence>
<protein>
    <submittedName>
        <fullName evidence="8">MFS transporter</fullName>
    </submittedName>
</protein>
<evidence type="ECO:0000256" key="4">
    <source>
        <dbReference type="ARBA" id="ARBA00023136"/>
    </source>
</evidence>
<dbReference type="Gene3D" id="1.20.1250.20">
    <property type="entry name" value="MFS general substrate transporter like domains"/>
    <property type="match status" value="2"/>
</dbReference>
<dbReference type="RefSeq" id="WP_378533112.1">
    <property type="nucleotide sequence ID" value="NZ_JBHSBH010000008.1"/>
</dbReference>
<keyword evidence="9" id="KW-1185">Reference proteome</keyword>
<accession>A0ABV8FN55</accession>
<feature type="transmembrane region" description="Helical" evidence="6">
    <location>
        <begin position="352"/>
        <end position="374"/>
    </location>
</feature>
<dbReference type="PANTHER" id="PTHR23528">
    <property type="match status" value="1"/>
</dbReference>
<gene>
    <name evidence="8" type="ORF">ACFOVU_12585</name>
</gene>
<evidence type="ECO:0000256" key="6">
    <source>
        <dbReference type="SAM" id="Phobius"/>
    </source>
</evidence>
<comment type="subcellular location">
    <subcellularLocation>
        <location evidence="1">Cell membrane</location>
        <topology evidence="1">Multi-pass membrane protein</topology>
    </subcellularLocation>
</comment>
<feature type="transmembrane region" description="Helical" evidence="6">
    <location>
        <begin position="175"/>
        <end position="197"/>
    </location>
</feature>
<sequence>MTLDPSDTRSSQPPTGGASPSPPTVPAIPEGAAVEDPPPVGPRYIWLMVLAQFGVFVAFITPIAISLAIRVEQLAPGNEEYLGYITGAGASVVMVFGPLLGVLSDRTRTRFGRRRPFMVAGLLLGVVSLIVMAQAPTVPLLGLGWILAQLGWGQVLGNLQFSTADRLPESQRGKVAGLIGFATQVAPVLGVAVAGGLSRNNLLLFLVPGVVGVVLVLLFVLLVHEDDSRARTFAEPLTPRTLLGKYLFDPRRYPDYSLAWLGRFLFYFGLTLNTTFTAFFFASRLGIGVQEVSGIIAVLALAGVVATTVGALGGGFLSDRLRRRRVFVSASGALFAAGAVTMAFAADLPLLIAGSLLSSVGIGGFAAVDQALLLDVLPERETDAGRFMAIIGFATSIPQAFAPLIAPLILAIGTGPGEDKNYLLLYTVAGLCTFLGGLVALRIRSVR</sequence>
<dbReference type="PROSITE" id="PS50850">
    <property type="entry name" value="MFS"/>
    <property type="match status" value="1"/>
</dbReference>
<feature type="transmembrane region" description="Helical" evidence="6">
    <location>
        <begin position="203"/>
        <end position="223"/>
    </location>
</feature>
<dbReference type="InterPro" id="IPR020846">
    <property type="entry name" value="MFS_dom"/>
</dbReference>
<organism evidence="8 9">
    <name type="scientific">Nocardiopsis sediminis</name>
    <dbReference type="NCBI Taxonomy" id="1778267"/>
    <lineage>
        <taxon>Bacteria</taxon>
        <taxon>Bacillati</taxon>
        <taxon>Actinomycetota</taxon>
        <taxon>Actinomycetes</taxon>
        <taxon>Streptosporangiales</taxon>
        <taxon>Nocardiopsidaceae</taxon>
        <taxon>Nocardiopsis</taxon>
    </lineage>
</organism>
<evidence type="ECO:0000256" key="2">
    <source>
        <dbReference type="ARBA" id="ARBA00022692"/>
    </source>
</evidence>
<keyword evidence="4 6" id="KW-0472">Membrane</keyword>
<dbReference type="Pfam" id="PF07690">
    <property type="entry name" value="MFS_1"/>
    <property type="match status" value="1"/>
</dbReference>
<evidence type="ECO:0000313" key="8">
    <source>
        <dbReference type="EMBL" id="MFC3996758.1"/>
    </source>
</evidence>
<reference evidence="9" key="1">
    <citation type="journal article" date="2019" name="Int. J. Syst. Evol. Microbiol.">
        <title>The Global Catalogue of Microorganisms (GCM) 10K type strain sequencing project: providing services to taxonomists for standard genome sequencing and annotation.</title>
        <authorList>
            <consortium name="The Broad Institute Genomics Platform"/>
            <consortium name="The Broad Institute Genome Sequencing Center for Infectious Disease"/>
            <person name="Wu L."/>
            <person name="Ma J."/>
        </authorList>
    </citation>
    <scope>NUCLEOTIDE SEQUENCE [LARGE SCALE GENOMIC DNA]</scope>
    <source>
        <strain evidence="9">TBRC 1826</strain>
    </source>
</reference>
<proteinExistence type="predicted"/>
<evidence type="ECO:0000259" key="7">
    <source>
        <dbReference type="PROSITE" id="PS50850"/>
    </source>
</evidence>
<keyword evidence="3 6" id="KW-1133">Transmembrane helix</keyword>